<dbReference type="OrthoDB" id="9779969at2"/>
<dbReference type="SUPFAM" id="SSF46689">
    <property type="entry name" value="Homeodomain-like"/>
    <property type="match status" value="1"/>
</dbReference>
<dbReference type="Gene3D" id="1.10.10.60">
    <property type="entry name" value="Homeodomain-like"/>
    <property type="match status" value="1"/>
</dbReference>
<dbReference type="Pfam" id="PF12833">
    <property type="entry name" value="HTH_18"/>
    <property type="match status" value="1"/>
</dbReference>
<gene>
    <name evidence="5" type="ordered locus">Spirs_1756</name>
</gene>
<dbReference type="SMART" id="SM00342">
    <property type="entry name" value="HTH_ARAC"/>
    <property type="match status" value="1"/>
</dbReference>
<keyword evidence="1" id="KW-0805">Transcription regulation</keyword>
<dbReference type="PROSITE" id="PS00041">
    <property type="entry name" value="HTH_ARAC_FAMILY_1"/>
    <property type="match status" value="1"/>
</dbReference>
<dbReference type="PANTHER" id="PTHR43280">
    <property type="entry name" value="ARAC-FAMILY TRANSCRIPTIONAL REGULATOR"/>
    <property type="match status" value="1"/>
</dbReference>
<dbReference type="GO" id="GO:0003700">
    <property type="term" value="F:DNA-binding transcription factor activity"/>
    <property type="evidence" value="ECO:0007669"/>
    <property type="project" value="InterPro"/>
</dbReference>
<dbReference type="GO" id="GO:0043565">
    <property type="term" value="F:sequence-specific DNA binding"/>
    <property type="evidence" value="ECO:0007669"/>
    <property type="project" value="InterPro"/>
</dbReference>
<dbReference type="AlphaFoldDB" id="E1R162"/>
<organism evidence="5 6">
    <name type="scientific">Sediminispirochaeta smaragdinae (strain DSM 11293 / JCM 15392 / SEBR 4228)</name>
    <name type="common">Spirochaeta smaragdinae</name>
    <dbReference type="NCBI Taxonomy" id="573413"/>
    <lineage>
        <taxon>Bacteria</taxon>
        <taxon>Pseudomonadati</taxon>
        <taxon>Spirochaetota</taxon>
        <taxon>Spirochaetia</taxon>
        <taxon>Spirochaetales</taxon>
        <taxon>Spirochaetaceae</taxon>
        <taxon>Sediminispirochaeta</taxon>
    </lineage>
</organism>
<evidence type="ECO:0000256" key="3">
    <source>
        <dbReference type="ARBA" id="ARBA00023163"/>
    </source>
</evidence>
<feature type="domain" description="HTH araC/xylS-type" evidence="4">
    <location>
        <begin position="190"/>
        <end position="289"/>
    </location>
</feature>
<keyword evidence="3" id="KW-0804">Transcription</keyword>
<dbReference type="eggNOG" id="COG2207">
    <property type="taxonomic scope" value="Bacteria"/>
</dbReference>
<dbReference type="InterPro" id="IPR018771">
    <property type="entry name" value="PocR_dom"/>
</dbReference>
<dbReference type="InterPro" id="IPR018062">
    <property type="entry name" value="HTH_AraC-typ_CS"/>
</dbReference>
<dbReference type="InterPro" id="IPR018060">
    <property type="entry name" value="HTH_AraC"/>
</dbReference>
<dbReference type="InterPro" id="IPR020449">
    <property type="entry name" value="Tscrpt_reg_AraC-type_HTH"/>
</dbReference>
<evidence type="ECO:0000259" key="4">
    <source>
        <dbReference type="PROSITE" id="PS01124"/>
    </source>
</evidence>
<evidence type="ECO:0000256" key="1">
    <source>
        <dbReference type="ARBA" id="ARBA00023015"/>
    </source>
</evidence>
<keyword evidence="6" id="KW-1185">Reference proteome</keyword>
<dbReference type="STRING" id="573413.Spirs_1756"/>
<dbReference type="Pfam" id="PF10114">
    <property type="entry name" value="PocR"/>
    <property type="match status" value="1"/>
</dbReference>
<dbReference type="InterPro" id="IPR009057">
    <property type="entry name" value="Homeodomain-like_sf"/>
</dbReference>
<keyword evidence="2" id="KW-0238">DNA-binding</keyword>
<dbReference type="Proteomes" id="UP000002318">
    <property type="component" value="Chromosome"/>
</dbReference>
<proteinExistence type="predicted"/>
<protein>
    <submittedName>
        <fullName evidence="5">Transcriptional regulator, AraC family</fullName>
    </submittedName>
</protein>
<dbReference type="HOGENOM" id="CLU_036605_0_1_12"/>
<name>E1R162_SEDSS</name>
<reference evidence="5 6" key="1">
    <citation type="journal article" date="2010" name="Stand. Genomic Sci.">
        <title>Complete genome sequence of Spirochaeta smaragdinae type strain (SEBR 4228).</title>
        <authorList>
            <person name="Mavromatis K."/>
            <person name="Yasawong M."/>
            <person name="Chertkov O."/>
            <person name="Lapidus A."/>
            <person name="Lucas S."/>
            <person name="Nolan M."/>
            <person name="Del Rio T.G."/>
            <person name="Tice H."/>
            <person name="Cheng J.F."/>
            <person name="Pitluck S."/>
            <person name="Liolios K."/>
            <person name="Ivanova N."/>
            <person name="Tapia R."/>
            <person name="Han C."/>
            <person name="Bruce D."/>
            <person name="Goodwin L."/>
            <person name="Pati A."/>
            <person name="Chen A."/>
            <person name="Palaniappan K."/>
            <person name="Land M."/>
            <person name="Hauser L."/>
            <person name="Chang Y.J."/>
            <person name="Jeffries C.D."/>
            <person name="Detter J.C."/>
            <person name="Rohde M."/>
            <person name="Brambilla E."/>
            <person name="Spring S."/>
            <person name="Goker M."/>
            <person name="Sikorski J."/>
            <person name="Woyke T."/>
            <person name="Bristow J."/>
            <person name="Eisen J.A."/>
            <person name="Markowitz V."/>
            <person name="Hugenholtz P."/>
            <person name="Klenk H.P."/>
            <person name="Kyrpides N.C."/>
        </authorList>
    </citation>
    <scope>NUCLEOTIDE SEQUENCE [LARGE SCALE GENOMIC DNA]</scope>
    <source>
        <strain evidence="6">DSM 11293 / JCM 15392 / SEBR 4228</strain>
    </source>
</reference>
<accession>E1R162</accession>
<dbReference type="PRINTS" id="PR00032">
    <property type="entry name" value="HTHARAC"/>
</dbReference>
<dbReference type="PROSITE" id="PS01124">
    <property type="entry name" value="HTH_ARAC_FAMILY_2"/>
    <property type="match status" value="1"/>
</dbReference>
<dbReference type="KEGG" id="ssm:Spirs_1756"/>
<dbReference type="eggNOG" id="COG4936">
    <property type="taxonomic scope" value="Bacteria"/>
</dbReference>
<evidence type="ECO:0000313" key="5">
    <source>
        <dbReference type="EMBL" id="ADK80882.1"/>
    </source>
</evidence>
<evidence type="ECO:0000313" key="6">
    <source>
        <dbReference type="Proteomes" id="UP000002318"/>
    </source>
</evidence>
<dbReference type="EMBL" id="CP002116">
    <property type="protein sequence ID" value="ADK80882.1"/>
    <property type="molecule type" value="Genomic_DNA"/>
</dbReference>
<sequence>MDKTTIIHHILSMQTISEMLFTDEMFQIFDHISKAFGFRTSVLDNTFLEVAPLRRSPLCRYCTIIQEDLGMLDRCRENDRKQCLLAASTGKTLFYQCHAGLAEALYPLFIEDRCFGYIIVGQFRLESGIPDLLLSEVRDRKLRKGMEQAYESLPSYNSEQLKSILRLIEITTSYLIEHRMVTVKTNLLVEKLLSFIESNLAAGPAMADAAAAVHRSPSSINQALHAVTGKSFKQLLVSMRMEKAAELLLREASLSVAEVGCRVGMDDPFYFSRLFRKNFGCSPSCYRKRARA</sequence>
<dbReference type="PANTHER" id="PTHR43280:SF2">
    <property type="entry name" value="HTH-TYPE TRANSCRIPTIONAL REGULATOR EXSA"/>
    <property type="match status" value="1"/>
</dbReference>
<evidence type="ECO:0000256" key="2">
    <source>
        <dbReference type="ARBA" id="ARBA00023125"/>
    </source>
</evidence>
<dbReference type="RefSeq" id="WP_013254346.1">
    <property type="nucleotide sequence ID" value="NC_014364.1"/>
</dbReference>